<keyword evidence="2" id="KW-1185">Reference proteome</keyword>
<evidence type="ECO:0000313" key="1">
    <source>
        <dbReference type="EMBL" id="KRX29714.1"/>
    </source>
</evidence>
<organism evidence="1 2">
    <name type="scientific">Trichinella murrelli</name>
    <dbReference type="NCBI Taxonomy" id="144512"/>
    <lineage>
        <taxon>Eukaryota</taxon>
        <taxon>Metazoa</taxon>
        <taxon>Ecdysozoa</taxon>
        <taxon>Nematoda</taxon>
        <taxon>Enoplea</taxon>
        <taxon>Dorylaimia</taxon>
        <taxon>Trichinellida</taxon>
        <taxon>Trichinellidae</taxon>
        <taxon>Trichinella</taxon>
    </lineage>
</organism>
<sequence>MVRTCVSSLNTAVYGGDVCVESSFPVLLVAVIW</sequence>
<name>A0A0V0SSM0_9BILA</name>
<evidence type="ECO:0000313" key="2">
    <source>
        <dbReference type="Proteomes" id="UP000055048"/>
    </source>
</evidence>
<proteinExistence type="predicted"/>
<reference evidence="1 2" key="1">
    <citation type="submission" date="2015-01" db="EMBL/GenBank/DDBJ databases">
        <title>Evolution of Trichinella species and genotypes.</title>
        <authorList>
            <person name="Korhonen P.K."/>
            <person name="Edoardo P."/>
            <person name="Giuseppe L.R."/>
            <person name="Gasser R.B."/>
        </authorList>
    </citation>
    <scope>NUCLEOTIDE SEQUENCE [LARGE SCALE GENOMIC DNA]</scope>
    <source>
        <strain evidence="1">ISS417</strain>
    </source>
</reference>
<dbReference type="Proteomes" id="UP000055048">
    <property type="component" value="Unassembled WGS sequence"/>
</dbReference>
<dbReference type="EMBL" id="JYDJ01003045">
    <property type="protein sequence ID" value="KRX29714.1"/>
    <property type="molecule type" value="Genomic_DNA"/>
</dbReference>
<gene>
    <name evidence="1" type="ORF">T05_3275</name>
</gene>
<dbReference type="AlphaFoldDB" id="A0A0V0SSM0"/>
<comment type="caution">
    <text evidence="1">The sequence shown here is derived from an EMBL/GenBank/DDBJ whole genome shotgun (WGS) entry which is preliminary data.</text>
</comment>
<protein>
    <submittedName>
        <fullName evidence="1">Uncharacterized protein</fullName>
    </submittedName>
</protein>
<accession>A0A0V0SSM0</accession>